<keyword evidence="19" id="KW-0228">DNA excision</keyword>
<evidence type="ECO:0000256" key="13">
    <source>
        <dbReference type="ARBA" id="ARBA00023128"/>
    </source>
</evidence>
<feature type="compositionally biased region" description="Polar residues" evidence="20">
    <location>
        <begin position="603"/>
        <end position="612"/>
    </location>
</feature>
<keyword evidence="3 19" id="KW-0540">Nuclease</keyword>
<keyword evidence="11" id="KW-0007">Acetylation</keyword>
<evidence type="ECO:0000259" key="21">
    <source>
        <dbReference type="SMART" id="SM00484"/>
    </source>
</evidence>
<feature type="compositionally biased region" description="Basic and acidic residues" evidence="20">
    <location>
        <begin position="417"/>
        <end position="430"/>
    </location>
</feature>
<comment type="caution">
    <text evidence="23">The sequence shown here is derived from an EMBL/GenBank/DDBJ whole genome shotgun (WGS) entry which is preliminary data.</text>
</comment>
<dbReference type="PRINTS" id="PR00853">
    <property type="entry name" value="XPGRADSUPER"/>
</dbReference>
<comment type="subunit">
    <text evidence="18">Interacts with the MLH1-PMS2 heterodimer via MLH1. Interacts with MSH3. Interacts with the MSH2-MSH6 heterodimer via MSH2, and this interaction may increase the processivity of the 5'-&gt;3' exonuclease activity. Interacts with PCNA, and this interaction may both stimulate the cryptic 3'-&gt;5' exonuclease activity and suppress the 5'-&gt;3' exonuclease activity. Interacts with WRN, and this interaction stimulates both the 5'-&gt;3' exonuclease activity and cleavage of 5'-overhanging flap structures. Interacts with RECQL/RECQ1, and this interaction stimulates cleavage of 5'-overhanging flap structures. Interacts with DNA helicase ZGRF1; the interaction is increased following DNA damage induction.</text>
</comment>
<dbReference type="GO" id="GO:0006281">
    <property type="term" value="P:DNA repair"/>
    <property type="evidence" value="ECO:0007669"/>
    <property type="project" value="UniProtKB-UniRule"/>
</dbReference>
<keyword evidence="13" id="KW-0496">Mitochondrion</keyword>
<dbReference type="InterPro" id="IPR006085">
    <property type="entry name" value="XPG_DNA_repair_N"/>
</dbReference>
<dbReference type="InterPro" id="IPR029060">
    <property type="entry name" value="PIN-like_dom_sf"/>
</dbReference>
<dbReference type="GO" id="GO:0051321">
    <property type="term" value="P:meiotic cell cycle"/>
    <property type="evidence" value="ECO:0007669"/>
    <property type="project" value="UniProtKB-KW"/>
</dbReference>
<evidence type="ECO:0000256" key="1">
    <source>
        <dbReference type="ARBA" id="ARBA00004123"/>
    </source>
</evidence>
<evidence type="ECO:0000256" key="12">
    <source>
        <dbReference type="ARBA" id="ARBA00023125"/>
    </source>
</evidence>
<dbReference type="InterPro" id="IPR036279">
    <property type="entry name" value="5-3_exonuclease_C_sf"/>
</dbReference>
<sequence length="673" mass="74491">MGVQGLLPALKSVIDQVHMSKYAGKTVGVDGSGWLYKGAYSCPVDLVFGRPTDAYLNYSMQQLKQLQAHDITPILVFDGAPLPAKAPTNAARSRSRADWRRKAEKLLEEQDEHSESSRALFLACTRAVAVTNEMVRTLITVLQNMGILFYVAPYEADAQLAFLSRHKIVDVVISDDSDCVPYGVKTVLFKLGATGWGSELKRRSLGANEDLSFNGWTEEMLLQLCVLAGCDYCPSIYGIGIVTAYKLVSQYKTPAEVLKALQQKPETLMRKDFAEQFYSAILTYRHQLVFDPRDDKLKMLNPLDISMDILPRVDKGLHFLGNVELRDDVVACIASAQIHPVTHESYAWKNTAAAATLCEEQTAASLTQRRTRSSTSSESSGVALPHRLQRNTEVVTAGSTYAPGGSSQEEFITSTNKSREASRVRYEKPRPSSRSSWTHLDSVLGSSDHIVNFRSPKVSENFTPLTALHKPLVSTHTSSMDMLHLKKFDRRPVRSHAKRVRNPTNRRRDGKGSGFEGEVLCRVDQGQASHFESRSDSRLSLAEALSHSDRLTDDAEGDLPQKPKRPRVFEHPPSVPSTRSSPASEDSSRKQLVRPTPFGCDNGRSSTSSNDNGFHWTLPPRHSQQPQSLLSRTATSASNYASTASAEEKWDRILGDEIDDDDGTNSSGSQIED</sequence>
<feature type="compositionally biased region" description="Basic residues" evidence="20">
    <location>
        <begin position="493"/>
        <end position="505"/>
    </location>
</feature>
<dbReference type="InterPro" id="IPR019974">
    <property type="entry name" value="XPG_CS"/>
</dbReference>
<evidence type="ECO:0000256" key="7">
    <source>
        <dbReference type="ARBA" id="ARBA00022801"/>
    </source>
</evidence>
<feature type="compositionally biased region" description="Polar residues" evidence="20">
    <location>
        <begin position="576"/>
        <end position="585"/>
    </location>
</feature>
<keyword evidence="19" id="KW-0267">Excision nuclease</keyword>
<keyword evidence="15 19" id="KW-0539">Nucleus</keyword>
<evidence type="ECO:0000256" key="19">
    <source>
        <dbReference type="RuleBase" id="RU910737"/>
    </source>
</evidence>
<keyword evidence="9 19" id="KW-0460">Magnesium</keyword>
<dbReference type="Pfam" id="PF00752">
    <property type="entry name" value="XPG_N"/>
    <property type="match status" value="1"/>
</dbReference>
<dbReference type="EMBL" id="CAKLBY020000320">
    <property type="protein sequence ID" value="CAK7945266.1"/>
    <property type="molecule type" value="Genomic_DNA"/>
</dbReference>
<evidence type="ECO:0000256" key="14">
    <source>
        <dbReference type="ARBA" id="ARBA00023204"/>
    </source>
</evidence>
<evidence type="ECO:0000256" key="11">
    <source>
        <dbReference type="ARBA" id="ARBA00022990"/>
    </source>
</evidence>
<dbReference type="GO" id="GO:0005634">
    <property type="term" value="C:nucleus"/>
    <property type="evidence" value="ECO:0007669"/>
    <property type="project" value="UniProtKB-SubCell"/>
</dbReference>
<proteinExistence type="inferred from homology"/>
<feature type="region of interest" description="Disordered" evidence="20">
    <location>
        <begin position="399"/>
        <end position="438"/>
    </location>
</feature>
<dbReference type="Pfam" id="PF00867">
    <property type="entry name" value="XPG_I"/>
    <property type="match status" value="1"/>
</dbReference>
<dbReference type="Gene3D" id="1.10.150.20">
    <property type="entry name" value="5' to 3' exonuclease, C-terminal subdomain"/>
    <property type="match status" value="1"/>
</dbReference>
<evidence type="ECO:0000256" key="4">
    <source>
        <dbReference type="ARBA" id="ARBA00022723"/>
    </source>
</evidence>
<evidence type="ECO:0000256" key="3">
    <source>
        <dbReference type="ARBA" id="ARBA00022722"/>
    </source>
</evidence>
<evidence type="ECO:0000256" key="5">
    <source>
        <dbReference type="ARBA" id="ARBA00022759"/>
    </source>
</evidence>
<dbReference type="EC" id="3.1.-.-" evidence="19"/>
<evidence type="ECO:0000259" key="22">
    <source>
        <dbReference type="SMART" id="SM00485"/>
    </source>
</evidence>
<accession>A0AAV1VF45</accession>
<keyword evidence="8 19" id="KW-0269">Exonuclease</keyword>
<dbReference type="InterPro" id="IPR044752">
    <property type="entry name" value="PIN-like_EXO1"/>
</dbReference>
<dbReference type="InterPro" id="IPR006086">
    <property type="entry name" value="XPG-I_dom"/>
</dbReference>
<dbReference type="GO" id="GO:0017108">
    <property type="term" value="F:5'-flap endonuclease activity"/>
    <property type="evidence" value="ECO:0007669"/>
    <property type="project" value="TreeGrafter"/>
</dbReference>
<dbReference type="InterPro" id="IPR006084">
    <property type="entry name" value="XPG/Rad2"/>
</dbReference>
<evidence type="ECO:0000256" key="6">
    <source>
        <dbReference type="ARBA" id="ARBA00022763"/>
    </source>
</evidence>
<keyword evidence="14 19" id="KW-0234">DNA repair</keyword>
<dbReference type="GO" id="GO:0003677">
    <property type="term" value="F:DNA binding"/>
    <property type="evidence" value="ECO:0007669"/>
    <property type="project" value="UniProtKB-UniRule"/>
</dbReference>
<dbReference type="PANTHER" id="PTHR11081:SF8">
    <property type="entry name" value="EXONUCLEASE 1"/>
    <property type="match status" value="1"/>
</dbReference>
<evidence type="ECO:0000256" key="18">
    <source>
        <dbReference type="ARBA" id="ARBA00064664"/>
    </source>
</evidence>
<reference evidence="23" key="1">
    <citation type="submission" date="2024-01" db="EMBL/GenBank/DDBJ databases">
        <authorList>
            <person name="Webb A."/>
        </authorList>
    </citation>
    <scope>NUCLEOTIDE SEQUENCE</scope>
    <source>
        <strain evidence="23">Pm1</strain>
    </source>
</reference>
<evidence type="ECO:0000256" key="9">
    <source>
        <dbReference type="ARBA" id="ARBA00022842"/>
    </source>
</evidence>
<dbReference type="FunFam" id="1.10.150.20:FF:000011">
    <property type="entry name" value="exonuclease 1"/>
    <property type="match status" value="1"/>
</dbReference>
<dbReference type="SMART" id="SM00485">
    <property type="entry name" value="XPGN"/>
    <property type="match status" value="1"/>
</dbReference>
<keyword evidence="5" id="KW-0255">Endonuclease</keyword>
<keyword evidence="6 19" id="KW-0227">DNA damage</keyword>
<feature type="region of interest" description="Disordered" evidence="20">
    <location>
        <begin position="485"/>
        <end position="516"/>
    </location>
</feature>
<feature type="region of interest" description="Disordered" evidence="20">
    <location>
        <begin position="364"/>
        <end position="387"/>
    </location>
</feature>
<dbReference type="SMART" id="SM00279">
    <property type="entry name" value="HhH2"/>
    <property type="match status" value="1"/>
</dbReference>
<dbReference type="FunFam" id="3.40.50.1010:FF:000111">
    <property type="entry name" value="Exonuclease 1"/>
    <property type="match status" value="1"/>
</dbReference>
<gene>
    <name evidence="23" type="ORF">PM001_LOCUS30416</name>
</gene>
<dbReference type="PANTHER" id="PTHR11081">
    <property type="entry name" value="FLAP ENDONUCLEASE FAMILY MEMBER"/>
    <property type="match status" value="1"/>
</dbReference>
<keyword evidence="10" id="KW-0391">Immunity</keyword>
<keyword evidence="2" id="KW-0597">Phosphoprotein</keyword>
<feature type="compositionally biased region" description="Polar residues" evidence="20">
    <location>
        <begin position="664"/>
        <end position="673"/>
    </location>
</feature>
<dbReference type="AlphaFoldDB" id="A0AAV1VF45"/>
<feature type="compositionally biased region" description="Low complexity" evidence="20">
    <location>
        <begin position="631"/>
        <end position="645"/>
    </location>
</feature>
<dbReference type="GO" id="GO:0002376">
    <property type="term" value="P:immune system process"/>
    <property type="evidence" value="ECO:0007669"/>
    <property type="project" value="UniProtKB-KW"/>
</dbReference>
<feature type="domain" description="XPG N-terminal" evidence="22">
    <location>
        <begin position="1"/>
        <end position="99"/>
    </location>
</feature>
<feature type="compositionally biased region" description="Polar residues" evidence="20">
    <location>
        <begin position="399"/>
        <end position="416"/>
    </location>
</feature>
<comment type="similarity">
    <text evidence="19">Belongs to the XPG/RAD2 endonuclease family. EXO1 subfamily.</text>
</comment>
<keyword evidence="7 19" id="KW-0378">Hydrolase</keyword>
<dbReference type="SUPFAM" id="SSF47807">
    <property type="entry name" value="5' to 3' exonuclease, C-terminal subdomain"/>
    <property type="match status" value="1"/>
</dbReference>
<dbReference type="InterPro" id="IPR008918">
    <property type="entry name" value="HhH2"/>
</dbReference>
<evidence type="ECO:0000256" key="8">
    <source>
        <dbReference type="ARBA" id="ARBA00022839"/>
    </source>
</evidence>
<protein>
    <recommendedName>
        <fullName evidence="19">Exonuclease 1</fullName>
        <ecNumber evidence="19">3.1.-.-</ecNumber>
    </recommendedName>
</protein>
<comment type="subcellular location">
    <subcellularLocation>
        <location evidence="1 19">Nucleus</location>
    </subcellularLocation>
</comment>
<feature type="compositionally biased region" description="Basic and acidic residues" evidence="20">
    <location>
        <begin position="646"/>
        <end position="655"/>
    </location>
</feature>
<evidence type="ECO:0000313" key="24">
    <source>
        <dbReference type="Proteomes" id="UP001162060"/>
    </source>
</evidence>
<dbReference type="GO" id="GO:0035312">
    <property type="term" value="F:5'-3' DNA exonuclease activity"/>
    <property type="evidence" value="ECO:0007669"/>
    <property type="project" value="UniProtKB-UniRule"/>
</dbReference>
<evidence type="ECO:0000256" key="17">
    <source>
        <dbReference type="ARBA" id="ARBA00057694"/>
    </source>
</evidence>
<dbReference type="PROSITE" id="PS00841">
    <property type="entry name" value="XPG_1"/>
    <property type="match status" value="1"/>
</dbReference>
<keyword evidence="12 19" id="KW-0238">DNA-binding</keyword>
<feature type="domain" description="XPG-I" evidence="21">
    <location>
        <begin position="143"/>
        <end position="211"/>
    </location>
</feature>
<keyword evidence="16" id="KW-0469">Meiosis</keyword>
<feature type="compositionally biased region" description="Low complexity" evidence="20">
    <location>
        <begin position="365"/>
        <end position="380"/>
    </location>
</feature>
<feature type="region of interest" description="Disordered" evidence="20">
    <location>
        <begin position="542"/>
        <end position="673"/>
    </location>
</feature>
<evidence type="ECO:0000256" key="16">
    <source>
        <dbReference type="ARBA" id="ARBA00023254"/>
    </source>
</evidence>
<comment type="function">
    <text evidence="17">5'-&gt;3' double-stranded DNA exonuclease which may also possess a cryptic 3'-&gt;5' double-stranded DNA exonuclease activity. Functions in DNA mismatch repair (MMR) to excise mismatch-containing DNA tracts directed by strand breaks located either 5' or 3' to the mismatch. Also exhibits endonuclease activity against 5'-overhanging flap structures similar to those generated by displacement synthesis when DNA polymerase encounters the 5'-end of a downstream Okazaki fragment. Required for somatic hypermutation (SHM) and class switch recombination (CSR) of immunoglobulin genes. Essential for male and female meiosis.</text>
</comment>
<comment type="cofactor">
    <cofactor evidence="19">
        <name>Mg(2+)</name>
        <dbReference type="ChEBI" id="CHEBI:18420"/>
    </cofactor>
    <text evidence="19">Binds 2 magnesium ions per subunit. They probably participate in the reaction catalyzed by the enzyme. May bind an additional third magnesium ion after substrate binding.</text>
</comment>
<name>A0AAV1VF45_9STRA</name>
<dbReference type="Gene3D" id="3.40.50.1010">
    <property type="entry name" value="5'-nuclease"/>
    <property type="match status" value="1"/>
</dbReference>
<dbReference type="SMART" id="SM00484">
    <property type="entry name" value="XPGI"/>
    <property type="match status" value="1"/>
</dbReference>
<dbReference type="GO" id="GO:0046872">
    <property type="term" value="F:metal ion binding"/>
    <property type="evidence" value="ECO:0007669"/>
    <property type="project" value="UniProtKB-UniRule"/>
</dbReference>
<evidence type="ECO:0000256" key="15">
    <source>
        <dbReference type="ARBA" id="ARBA00023242"/>
    </source>
</evidence>
<evidence type="ECO:0000313" key="23">
    <source>
        <dbReference type="EMBL" id="CAK7945266.1"/>
    </source>
</evidence>
<evidence type="ECO:0000256" key="20">
    <source>
        <dbReference type="SAM" id="MobiDB-lite"/>
    </source>
</evidence>
<evidence type="ECO:0000256" key="10">
    <source>
        <dbReference type="ARBA" id="ARBA00022859"/>
    </source>
</evidence>
<keyword evidence="4 19" id="KW-0479">Metal-binding</keyword>
<dbReference type="CDD" id="cd09901">
    <property type="entry name" value="H3TH_FEN1-like"/>
    <property type="match status" value="1"/>
</dbReference>
<dbReference type="SUPFAM" id="SSF88723">
    <property type="entry name" value="PIN domain-like"/>
    <property type="match status" value="1"/>
</dbReference>
<evidence type="ECO:0000256" key="2">
    <source>
        <dbReference type="ARBA" id="ARBA00022553"/>
    </source>
</evidence>
<dbReference type="Proteomes" id="UP001162060">
    <property type="component" value="Unassembled WGS sequence"/>
</dbReference>
<organism evidence="23 24">
    <name type="scientific">Peronospora matthiolae</name>
    <dbReference type="NCBI Taxonomy" id="2874970"/>
    <lineage>
        <taxon>Eukaryota</taxon>
        <taxon>Sar</taxon>
        <taxon>Stramenopiles</taxon>
        <taxon>Oomycota</taxon>
        <taxon>Peronosporomycetes</taxon>
        <taxon>Peronosporales</taxon>
        <taxon>Peronosporaceae</taxon>
        <taxon>Peronospora</taxon>
    </lineage>
</organism>
<dbReference type="CDD" id="cd09857">
    <property type="entry name" value="PIN_EXO1"/>
    <property type="match status" value="1"/>
</dbReference>